<dbReference type="Gene3D" id="1.20.58.670">
    <property type="entry name" value="Dsl1p vesicle tethering complex, Tip20p subunit, domain D"/>
    <property type="match status" value="1"/>
</dbReference>
<feature type="region of interest" description="Disordered" evidence="2">
    <location>
        <begin position="1"/>
        <end position="24"/>
    </location>
</feature>
<accession>A0A7S2NTU5</accession>
<dbReference type="PANTHER" id="PTHR12702">
    <property type="entry name" value="SEC15"/>
    <property type="match status" value="1"/>
</dbReference>
<dbReference type="EMBL" id="HBGY01003949">
    <property type="protein sequence ID" value="CAD9560153.1"/>
    <property type="molecule type" value="Transcribed_RNA"/>
</dbReference>
<gene>
    <name evidence="4" type="ORF">LDAN0321_LOCUS2412</name>
</gene>
<sequence length="1134" mass="122786">MAPLPQVPNTPTTTNAANNPVRKRQKQAEVALLIEDITRSIPPLTLNATSTGTTSSLTTGGATLIQDELQREEAEKYNEMMLASTVASALERNLDRELYSELTAGAKEGSTLITRICNDHSDNFLGSVGRLVSLGSGSVGNAASVAVSDTSKSNSSLNVAVNLSSSAELKSKIEASGTELVSDIGTGGTMLTAASKLESMREAHRRAKAMKALVANCHRIAVLLERGRKYAALSRPRAALDAVDEARACLKKPLNPFLARALSHTCSTPAGAAIFKHKDNSFSPNDGDDHNNVGPIVAVTTIEATPFGVRANELLPKIENEVLAGARKGLARWFLNIRGGEGASAGAAALRKCANSMAAGASMKLDSLEWYSWQNRHADNLISRGDGRVATAARVAYSVLYTKKDMKRLEGVSKGVGRNAEAFASAFGWYRCWKEDSPLNLEASAGGIKSAVTSTPNRRLTSFRSGSSTQWSKTLVPPILFDDGAAKRDDEAVLLNLPEAVYPVHRAKATFTLLGKGEEFRSYYEQNRFGDMKIQGGKGSTDLRSSLSSLTGDDVSVGTDRFFNAKILPHLCASIVGFSAVEAALELGHFDNADTEKVLLDKAAGTKKSLNDTDKKVQASSSIASSQYERALIAELGLLLRSRANGATLAEIARASYLMSVLRAALRMVYPSSATRRFDKELLAMDNDMVMTGLRVCYDEQKAAAMRAAIDDRFDPVMRTSTRRFKTDNSEELVNFPFGLSDLYRESSAEQNLDRLDPSTAMNKRGGVSGNDDSSGQYCFSQCIPVVLRTIHARVLTFAHFVCCQEELGQKFASKKGSGAAGYVFDCLEECVKASAISLKESVEEEQDEVPVTTAIQMTANISALSATLPRLFGTVMRGLCQCGLVKADSIEETFAYADEALRRTENSCENEGGSMYSLVYEVSRNKIDVLMNFSLENFNWVAKSARTTPNTYAESLIEYMKTTFSSLTPLDEGSRAGIHFSCCGYVAERLVRLLTDSATDGGHEEGLPPINKIDAFGIKNLSVDVEAMKKFANTSEVPQLVECFSELDCLTSAMLDRDLPMLLQPSNQNARRRKYPFLSLDKLGNILEKYVGTGLGSKFLGGGGSLFAQGGEFLMLEKKDVVQLLKVVREQTH</sequence>
<dbReference type="InterPro" id="IPR042044">
    <property type="entry name" value="EXOC6PINT-1/Sec15/Tip20_C_dom2"/>
</dbReference>
<dbReference type="GO" id="GO:0090522">
    <property type="term" value="P:vesicle tethering involved in exocytosis"/>
    <property type="evidence" value="ECO:0007669"/>
    <property type="project" value="InterPro"/>
</dbReference>
<dbReference type="Pfam" id="PF04091">
    <property type="entry name" value="Sec15_C"/>
    <property type="match status" value="1"/>
</dbReference>
<dbReference type="GO" id="GO:0006893">
    <property type="term" value="P:Golgi to plasma membrane transport"/>
    <property type="evidence" value="ECO:0007669"/>
    <property type="project" value="TreeGrafter"/>
</dbReference>
<proteinExistence type="predicted"/>
<dbReference type="GO" id="GO:0016020">
    <property type="term" value="C:membrane"/>
    <property type="evidence" value="ECO:0007669"/>
    <property type="project" value="TreeGrafter"/>
</dbReference>
<dbReference type="GO" id="GO:0006886">
    <property type="term" value="P:intracellular protein transport"/>
    <property type="evidence" value="ECO:0007669"/>
    <property type="project" value="InterPro"/>
</dbReference>
<feature type="domain" description="Exocyst complex subunit EXOC6/Sec15 C-terminal" evidence="3">
    <location>
        <begin position="780"/>
        <end position="1090"/>
    </location>
</feature>
<dbReference type="InterPro" id="IPR007225">
    <property type="entry name" value="EXOC6/Sec15"/>
</dbReference>
<dbReference type="GO" id="GO:0000145">
    <property type="term" value="C:exocyst"/>
    <property type="evidence" value="ECO:0007669"/>
    <property type="project" value="TreeGrafter"/>
</dbReference>
<evidence type="ECO:0000256" key="1">
    <source>
        <dbReference type="ARBA" id="ARBA00023054"/>
    </source>
</evidence>
<keyword evidence="1" id="KW-0175">Coiled coil</keyword>
<reference evidence="4" key="1">
    <citation type="submission" date="2021-01" db="EMBL/GenBank/DDBJ databases">
        <authorList>
            <person name="Corre E."/>
            <person name="Pelletier E."/>
            <person name="Niang G."/>
            <person name="Scheremetjew M."/>
            <person name="Finn R."/>
            <person name="Kale V."/>
            <person name="Holt S."/>
            <person name="Cochrane G."/>
            <person name="Meng A."/>
            <person name="Brown T."/>
            <person name="Cohen L."/>
        </authorList>
    </citation>
    <scope>NUCLEOTIDE SEQUENCE</scope>
    <source>
        <strain evidence="4">B650</strain>
    </source>
</reference>
<protein>
    <recommendedName>
        <fullName evidence="3">Exocyst complex subunit EXOC6/Sec15 C-terminal domain-containing protein</fullName>
    </recommendedName>
</protein>
<feature type="compositionally biased region" description="Low complexity" evidence="2">
    <location>
        <begin position="9"/>
        <end position="20"/>
    </location>
</feature>
<organism evidence="4">
    <name type="scientific">Leptocylindrus danicus</name>
    <dbReference type="NCBI Taxonomy" id="163516"/>
    <lineage>
        <taxon>Eukaryota</taxon>
        <taxon>Sar</taxon>
        <taxon>Stramenopiles</taxon>
        <taxon>Ochrophyta</taxon>
        <taxon>Bacillariophyta</taxon>
        <taxon>Coscinodiscophyceae</taxon>
        <taxon>Chaetocerotophycidae</taxon>
        <taxon>Leptocylindrales</taxon>
        <taxon>Leptocylindraceae</taxon>
        <taxon>Leptocylindrus</taxon>
    </lineage>
</organism>
<evidence type="ECO:0000259" key="3">
    <source>
        <dbReference type="Pfam" id="PF04091"/>
    </source>
</evidence>
<dbReference type="InterPro" id="IPR046361">
    <property type="entry name" value="EXOC6/Sec15_C"/>
</dbReference>
<dbReference type="AlphaFoldDB" id="A0A7S2NTU5"/>
<name>A0A7S2NTU5_9STRA</name>
<evidence type="ECO:0000313" key="4">
    <source>
        <dbReference type="EMBL" id="CAD9560153.1"/>
    </source>
</evidence>
<dbReference type="PANTHER" id="PTHR12702:SF0">
    <property type="entry name" value="EXOCYST COMPLEX COMPONENT 6"/>
    <property type="match status" value="1"/>
</dbReference>
<evidence type="ECO:0000256" key="2">
    <source>
        <dbReference type="SAM" id="MobiDB-lite"/>
    </source>
</evidence>